<dbReference type="NCBIfam" id="TIGR03004">
    <property type="entry name" value="ectoine_ehuC"/>
    <property type="match status" value="1"/>
</dbReference>
<keyword evidence="3" id="KW-1003">Cell membrane</keyword>
<protein>
    <submittedName>
        <fullName evidence="10">Ectoine/hydroxyectoine ABC transporter permease subunit EhuC</fullName>
    </submittedName>
</protein>
<evidence type="ECO:0000256" key="5">
    <source>
        <dbReference type="ARBA" id="ARBA00022970"/>
    </source>
</evidence>
<dbReference type="InterPro" id="IPR014342">
    <property type="entry name" value="Ectoine_EhuC"/>
</dbReference>
<evidence type="ECO:0000259" key="9">
    <source>
        <dbReference type="PROSITE" id="PS50928"/>
    </source>
</evidence>
<evidence type="ECO:0000256" key="3">
    <source>
        <dbReference type="ARBA" id="ARBA00022475"/>
    </source>
</evidence>
<keyword evidence="2 8" id="KW-0813">Transport</keyword>
<dbReference type="PANTHER" id="PTHR30614:SF0">
    <property type="entry name" value="L-CYSTINE TRANSPORT SYSTEM PERMEASE PROTEIN TCYL"/>
    <property type="match status" value="1"/>
</dbReference>
<evidence type="ECO:0000256" key="2">
    <source>
        <dbReference type="ARBA" id="ARBA00022448"/>
    </source>
</evidence>
<evidence type="ECO:0000256" key="6">
    <source>
        <dbReference type="ARBA" id="ARBA00022989"/>
    </source>
</evidence>
<proteinExistence type="inferred from homology"/>
<keyword evidence="7 8" id="KW-0472">Membrane</keyword>
<dbReference type="PROSITE" id="PS50928">
    <property type="entry name" value="ABC_TM1"/>
    <property type="match status" value="1"/>
</dbReference>
<dbReference type="InterPro" id="IPR043429">
    <property type="entry name" value="ArtM/GltK/GlnP/TcyL/YhdX-like"/>
</dbReference>
<keyword evidence="4 8" id="KW-0812">Transmembrane</keyword>
<dbReference type="CDD" id="cd06261">
    <property type="entry name" value="TM_PBP2"/>
    <property type="match status" value="1"/>
</dbReference>
<dbReference type="InterPro" id="IPR035906">
    <property type="entry name" value="MetI-like_sf"/>
</dbReference>
<dbReference type="Pfam" id="PF00528">
    <property type="entry name" value="BPD_transp_1"/>
    <property type="match status" value="1"/>
</dbReference>
<feature type="transmembrane region" description="Helical" evidence="8">
    <location>
        <begin position="20"/>
        <end position="40"/>
    </location>
</feature>
<dbReference type="InterPro" id="IPR000515">
    <property type="entry name" value="MetI-like"/>
</dbReference>
<reference evidence="10 11" key="1">
    <citation type="submission" date="2022-05" db="EMBL/GenBank/DDBJ databases">
        <title>Genome Sequencing of Bee-Associated Microbes.</title>
        <authorList>
            <person name="Dunlap C."/>
        </authorList>
    </citation>
    <scope>NUCLEOTIDE SEQUENCE [LARGE SCALE GENOMIC DNA]</scope>
    <source>
        <strain evidence="10 11">NRRL NRS-1438</strain>
    </source>
</reference>
<organism evidence="10 11">
    <name type="scientific">Paenibacillus apiarius</name>
    <dbReference type="NCBI Taxonomy" id="46240"/>
    <lineage>
        <taxon>Bacteria</taxon>
        <taxon>Bacillati</taxon>
        <taxon>Bacillota</taxon>
        <taxon>Bacilli</taxon>
        <taxon>Bacillales</taxon>
        <taxon>Paenibacillaceae</taxon>
        <taxon>Paenibacillus</taxon>
    </lineage>
</organism>
<comment type="similarity">
    <text evidence="8">Belongs to the binding-protein-dependent transport system permease family.</text>
</comment>
<evidence type="ECO:0000313" key="11">
    <source>
        <dbReference type="Proteomes" id="UP001207626"/>
    </source>
</evidence>
<feature type="domain" description="ABC transmembrane type-1" evidence="9">
    <location>
        <begin position="18"/>
        <end position="208"/>
    </location>
</feature>
<evidence type="ECO:0000313" key="10">
    <source>
        <dbReference type="EMBL" id="MCY9520480.1"/>
    </source>
</evidence>
<sequence>MGTLVTLAEFLPTLLRGAWVTLQLVFFSTILAFISAFLAGGMRLSKHRSIRFASMVYVEVFRGTSLLVQLFWLYFALPMLLDIRMSAMTAAVLALGLNYGAYGSEVVRGAILSISKGQYEAAAALNMSPWLRMRRIILPQAMVLMLPSFGNLQIELLKGTSLVYLITLMDLTYQGMVLRSFDNSRTTEIFALMLLIYFIMAYSLTLGIRYLERRAVKGRV</sequence>
<dbReference type="SUPFAM" id="SSF161098">
    <property type="entry name" value="MetI-like"/>
    <property type="match status" value="1"/>
</dbReference>
<evidence type="ECO:0000256" key="1">
    <source>
        <dbReference type="ARBA" id="ARBA00004651"/>
    </source>
</evidence>
<name>A0ABT4DSZ4_9BACL</name>
<dbReference type="InterPro" id="IPR010065">
    <property type="entry name" value="AA_ABC_transptr_permease_3TM"/>
</dbReference>
<dbReference type="NCBIfam" id="TIGR01726">
    <property type="entry name" value="HEQRo_perm_3TM"/>
    <property type="match status" value="1"/>
</dbReference>
<dbReference type="RefSeq" id="WP_087431916.1">
    <property type="nucleotide sequence ID" value="NZ_JAMDLV010000010.1"/>
</dbReference>
<keyword evidence="11" id="KW-1185">Reference proteome</keyword>
<accession>A0ABT4DSZ4</accession>
<keyword evidence="5" id="KW-0029">Amino-acid transport</keyword>
<comment type="subcellular location">
    <subcellularLocation>
        <location evidence="1 8">Cell membrane</location>
        <topology evidence="1 8">Multi-pass membrane protein</topology>
    </subcellularLocation>
</comment>
<dbReference type="EMBL" id="JAMDLW010000015">
    <property type="protein sequence ID" value="MCY9520480.1"/>
    <property type="molecule type" value="Genomic_DNA"/>
</dbReference>
<feature type="transmembrane region" description="Helical" evidence="8">
    <location>
        <begin position="189"/>
        <end position="211"/>
    </location>
</feature>
<comment type="caution">
    <text evidence="10">The sequence shown here is derived from an EMBL/GenBank/DDBJ whole genome shotgun (WGS) entry which is preliminary data.</text>
</comment>
<dbReference type="Gene3D" id="1.10.3720.10">
    <property type="entry name" value="MetI-like"/>
    <property type="match status" value="1"/>
</dbReference>
<evidence type="ECO:0000256" key="4">
    <source>
        <dbReference type="ARBA" id="ARBA00022692"/>
    </source>
</evidence>
<feature type="transmembrane region" description="Helical" evidence="8">
    <location>
        <begin position="136"/>
        <end position="154"/>
    </location>
</feature>
<evidence type="ECO:0000256" key="7">
    <source>
        <dbReference type="ARBA" id="ARBA00023136"/>
    </source>
</evidence>
<evidence type="ECO:0000256" key="8">
    <source>
        <dbReference type="RuleBase" id="RU363032"/>
    </source>
</evidence>
<feature type="transmembrane region" description="Helical" evidence="8">
    <location>
        <begin position="52"/>
        <end position="77"/>
    </location>
</feature>
<dbReference type="PANTHER" id="PTHR30614">
    <property type="entry name" value="MEMBRANE COMPONENT OF AMINO ACID ABC TRANSPORTER"/>
    <property type="match status" value="1"/>
</dbReference>
<dbReference type="Proteomes" id="UP001207626">
    <property type="component" value="Unassembled WGS sequence"/>
</dbReference>
<keyword evidence="6 8" id="KW-1133">Transmembrane helix</keyword>
<gene>
    <name evidence="10" type="primary">ehuC</name>
    <name evidence="10" type="ORF">M5X09_12440</name>
</gene>